<feature type="region of interest" description="Disordered" evidence="10">
    <location>
        <begin position="1"/>
        <end position="80"/>
    </location>
</feature>
<keyword evidence="6 8" id="KW-0067">ATP-binding</keyword>
<dbReference type="Pfam" id="PF13090">
    <property type="entry name" value="PP_kinase_C"/>
    <property type="match status" value="1"/>
</dbReference>
<dbReference type="NCBIfam" id="NF003917">
    <property type="entry name" value="PRK05443.1-1"/>
    <property type="match status" value="1"/>
</dbReference>
<dbReference type="CDD" id="cd09168">
    <property type="entry name" value="PLDc_PaPPK1_C2_like"/>
    <property type="match status" value="1"/>
</dbReference>
<keyword evidence="13" id="KW-1185">Reference proteome</keyword>
<dbReference type="PANTHER" id="PTHR30218:SF0">
    <property type="entry name" value="POLYPHOSPHATE KINASE"/>
    <property type="match status" value="1"/>
</dbReference>
<evidence type="ECO:0000256" key="1">
    <source>
        <dbReference type="ARBA" id="ARBA00022553"/>
    </source>
</evidence>
<dbReference type="PANTHER" id="PTHR30218">
    <property type="entry name" value="POLYPHOSPHATE KINASE"/>
    <property type="match status" value="1"/>
</dbReference>
<dbReference type="InterPro" id="IPR003414">
    <property type="entry name" value="PP_kinase"/>
</dbReference>
<dbReference type="GO" id="GO:0009358">
    <property type="term" value="C:polyphosphate kinase complex"/>
    <property type="evidence" value="ECO:0007669"/>
    <property type="project" value="InterPro"/>
</dbReference>
<dbReference type="CDD" id="cd09165">
    <property type="entry name" value="PLDc_PaPPK1_C1_like"/>
    <property type="match status" value="1"/>
</dbReference>
<dbReference type="SUPFAM" id="SSF56024">
    <property type="entry name" value="Phospholipase D/nuclease"/>
    <property type="match status" value="2"/>
</dbReference>
<feature type="compositionally biased region" description="Low complexity" evidence="10">
    <location>
        <begin position="65"/>
        <end position="80"/>
    </location>
</feature>
<comment type="similarity">
    <text evidence="8 9">Belongs to the polyphosphate kinase 1 (PPK1) family.</text>
</comment>
<evidence type="ECO:0000313" key="13">
    <source>
        <dbReference type="Proteomes" id="UP000466345"/>
    </source>
</evidence>
<feature type="binding site" evidence="8">
    <location>
        <position position="681"/>
    </location>
    <ligand>
        <name>ATP</name>
        <dbReference type="ChEBI" id="CHEBI:30616"/>
    </ligand>
</feature>
<keyword evidence="3 8" id="KW-0479">Metal-binding</keyword>
<dbReference type="InterPro" id="IPR025200">
    <property type="entry name" value="PPK_C_dom2"/>
</dbReference>
<dbReference type="InterPro" id="IPR001736">
    <property type="entry name" value="PLipase_D/transphosphatidylase"/>
</dbReference>
<evidence type="ECO:0000256" key="5">
    <source>
        <dbReference type="ARBA" id="ARBA00022777"/>
    </source>
</evidence>
<dbReference type="AlphaFoldDB" id="A0A7K0CIF3"/>
<feature type="binding site" evidence="8">
    <location>
        <position position="585"/>
    </location>
    <ligand>
        <name>ATP</name>
        <dbReference type="ChEBI" id="CHEBI:30616"/>
    </ligand>
</feature>
<keyword evidence="1 8" id="KW-0597">Phosphoprotein</keyword>
<comment type="function">
    <text evidence="8 9">Catalyzes the reversible transfer of the terminal phosphate of ATP to form a long-chain polyphosphate (polyP).</text>
</comment>
<keyword evidence="5 8" id="KW-0418">Kinase</keyword>
<evidence type="ECO:0000256" key="4">
    <source>
        <dbReference type="ARBA" id="ARBA00022741"/>
    </source>
</evidence>
<dbReference type="SUPFAM" id="SSF143724">
    <property type="entry name" value="PHP14-like"/>
    <property type="match status" value="1"/>
</dbReference>
<gene>
    <name evidence="8 12" type="primary">ppk</name>
    <name evidence="12" type="ORF">SRB5_32640</name>
</gene>
<comment type="PTM">
    <text evidence="8 9">An intermediate of this reaction is the autophosphorylated ppk in which a phosphate is covalently linked to a histidine residue through a N-P bond.</text>
</comment>
<name>A0A7K0CIF3_9ACTN</name>
<sequence>MRRPTTPLAAVRDLPSVRDAEPPAPGLAVPEPAGARNNEGMEEPATTAEPRSADGVTAVPVTSRSGQPAAQSAAQPSVGSIAAHRPHAVAVTGVPGMDPDIDADADDYEDDAEGGVELPQGRFLDRERSWLAFNERVLELAEDPATPLLERANFLAIFASNLDEFFMVRVAGLKRRIATGVATRSASGLQPREVLELIWTRSRELMARHAACYQQDVAPALADEGIHLIRWHELTDKEQARLFTLFRQQIFPVLTPLAVDPAHPFPYISGLSLNLAVVVRNPVSGHEHFARVKVPPLLSRFLEVGNHSGVQRFVPLEDVIAAHLEELFPGMEVLAHHTFRVTRNEDLEVEEDDAENLLKALEKELMRRRFGPPVRLEVEESIDPYVLDLLVRELKISEAEVYPLPGPLDLTGLFGIASQDRAELKYPKYIAGTHRDLAEVESASAPDIFDALRKRDVLLHHPYDSFSTSVQAFLEQAAADPDVLAIKQTLYRTSGDSPIVDALIDAAESGKQVLVLVEIKARFDEQANIKWARKLEEAGCHVVYGLVGLKTHCKLSLVVRQEGETLRRYSHVGTGNYHPKTARLYEDIGLLTADPQVGADLSDLFNRLSGYSRRESYRRLLVAPTSLRDGLVQRINKEAANARAGRPAHVRFKINSLVDEAVIDALYRASQAGVVVDVWVRGICAVRPGVAGLSENVRVRSVLGRFLEHSRVFIFENAGEPEVWIGSADMMHRNLDRRIEALVRVTDPSHRASLVKLLDTGMSDTVDAWELGPDGTWERQSLDPEGQRLPNVQEMLIDARRRRRGSG</sequence>
<dbReference type="GO" id="GO:0006799">
    <property type="term" value="P:polyphosphate biosynthetic process"/>
    <property type="evidence" value="ECO:0007669"/>
    <property type="project" value="UniProtKB-UniRule"/>
</dbReference>
<evidence type="ECO:0000256" key="7">
    <source>
        <dbReference type="ARBA" id="ARBA00022842"/>
    </source>
</evidence>
<dbReference type="Gene3D" id="3.30.1840.10">
    <property type="entry name" value="Polyphosphate kinase middle domain"/>
    <property type="match status" value="1"/>
</dbReference>
<keyword evidence="7 8" id="KW-0460">Magnesium</keyword>
<dbReference type="InterPro" id="IPR036832">
    <property type="entry name" value="PPK_N_dom_sf"/>
</dbReference>
<evidence type="ECO:0000256" key="6">
    <source>
        <dbReference type="ARBA" id="ARBA00022840"/>
    </source>
</evidence>
<dbReference type="Pfam" id="PF02503">
    <property type="entry name" value="PP_kinase"/>
    <property type="match status" value="1"/>
</dbReference>
<dbReference type="InterPro" id="IPR041108">
    <property type="entry name" value="PP_kinase_C_1"/>
</dbReference>
<dbReference type="NCBIfam" id="TIGR03705">
    <property type="entry name" value="poly_P_kin"/>
    <property type="match status" value="1"/>
</dbReference>
<dbReference type="NCBIfam" id="NF003918">
    <property type="entry name" value="PRK05443.1-2"/>
    <property type="match status" value="1"/>
</dbReference>
<dbReference type="EC" id="2.7.4.1" evidence="8 9"/>
<evidence type="ECO:0000256" key="9">
    <source>
        <dbReference type="RuleBase" id="RU003800"/>
    </source>
</evidence>
<dbReference type="Pfam" id="PF13089">
    <property type="entry name" value="PP_kinase_N"/>
    <property type="match status" value="1"/>
</dbReference>
<dbReference type="Pfam" id="PF17941">
    <property type="entry name" value="PP_kinase_C_1"/>
    <property type="match status" value="1"/>
</dbReference>
<evidence type="ECO:0000259" key="11">
    <source>
        <dbReference type="PROSITE" id="PS50035"/>
    </source>
</evidence>
<proteinExistence type="inferred from homology"/>
<dbReference type="FunFam" id="3.30.870.10:FF:000001">
    <property type="entry name" value="Polyphosphate kinase"/>
    <property type="match status" value="1"/>
</dbReference>
<dbReference type="Gene3D" id="1.20.58.310">
    <property type="entry name" value="Polyphosphate kinase N-terminal domain"/>
    <property type="match status" value="1"/>
</dbReference>
<feature type="binding site" evidence="8">
    <location>
        <position position="522"/>
    </location>
    <ligand>
        <name>Mg(2+)</name>
        <dbReference type="ChEBI" id="CHEBI:18420"/>
    </ligand>
</feature>
<dbReference type="GO" id="GO:0046872">
    <property type="term" value="F:metal ion binding"/>
    <property type="evidence" value="ECO:0007669"/>
    <property type="project" value="UniProtKB-KW"/>
</dbReference>
<dbReference type="PROSITE" id="PS50035">
    <property type="entry name" value="PLD"/>
    <property type="match status" value="1"/>
</dbReference>
<feature type="binding site" evidence="8">
    <location>
        <position position="492"/>
    </location>
    <ligand>
        <name>Mg(2+)</name>
        <dbReference type="ChEBI" id="CHEBI:18420"/>
    </ligand>
</feature>
<reference evidence="12 13" key="1">
    <citation type="submission" date="2019-10" db="EMBL/GenBank/DDBJ databases">
        <title>Streptomyces smaragdinus sp. nov. and Streptomyces fabii sp. nov., isolated from the gut of fungus growing-termite Macrotermes natalensis.</title>
        <authorList>
            <person name="Schwitalla J."/>
            <person name="Benndorf R."/>
            <person name="Martin K."/>
            <person name="De Beer W."/>
            <person name="Kaster A.-K."/>
            <person name="Vollmers J."/>
            <person name="Poulsen M."/>
            <person name="Beemelmanns C."/>
        </authorList>
    </citation>
    <scope>NUCLEOTIDE SEQUENCE [LARGE SCALE GENOMIC DNA]</scope>
    <source>
        <strain evidence="12 13">RB5</strain>
    </source>
</reference>
<comment type="caution">
    <text evidence="12">The sequence shown here is derived from an EMBL/GenBank/DDBJ whole genome shotgun (WGS) entry which is preliminary data.</text>
</comment>
<dbReference type="InterPro" id="IPR024953">
    <property type="entry name" value="PP_kinase_middle"/>
</dbReference>
<dbReference type="NCBIfam" id="NF003922">
    <property type="entry name" value="PRK05443.2-3"/>
    <property type="match status" value="1"/>
</dbReference>
<evidence type="ECO:0000256" key="10">
    <source>
        <dbReference type="SAM" id="MobiDB-lite"/>
    </source>
</evidence>
<evidence type="ECO:0000256" key="8">
    <source>
        <dbReference type="HAMAP-Rule" id="MF_00347"/>
    </source>
</evidence>
<dbReference type="Gene3D" id="3.30.870.10">
    <property type="entry name" value="Endonuclease Chain A"/>
    <property type="match status" value="2"/>
</dbReference>
<dbReference type="InterPro" id="IPR025198">
    <property type="entry name" value="PPK_N_dom"/>
</dbReference>
<dbReference type="NCBIfam" id="NF003921">
    <property type="entry name" value="PRK05443.2-2"/>
    <property type="match status" value="1"/>
</dbReference>
<dbReference type="SUPFAM" id="SSF140356">
    <property type="entry name" value="PPK N-terminal domain-like"/>
    <property type="match status" value="1"/>
</dbReference>
<feature type="binding site" evidence="8">
    <location>
        <position position="161"/>
    </location>
    <ligand>
        <name>ATP</name>
        <dbReference type="ChEBI" id="CHEBI:30616"/>
    </ligand>
</feature>
<keyword evidence="2 8" id="KW-0808">Transferase</keyword>
<evidence type="ECO:0000313" key="12">
    <source>
        <dbReference type="EMBL" id="MQY13123.1"/>
    </source>
</evidence>
<dbReference type="HAMAP" id="MF_00347">
    <property type="entry name" value="Polyphosphate_kinase"/>
    <property type="match status" value="1"/>
</dbReference>
<feature type="active site" description="Phosphohistidine intermediate" evidence="8">
    <location>
        <position position="552"/>
    </location>
</feature>
<comment type="cofactor">
    <cofactor evidence="8">
        <name>Mg(2+)</name>
        <dbReference type="ChEBI" id="CHEBI:18420"/>
    </cofactor>
</comment>
<comment type="catalytic activity">
    <reaction evidence="8 9">
        <text>[phosphate](n) + ATP = [phosphate](n+1) + ADP</text>
        <dbReference type="Rhea" id="RHEA:19573"/>
        <dbReference type="Rhea" id="RHEA-COMP:9859"/>
        <dbReference type="Rhea" id="RHEA-COMP:14280"/>
        <dbReference type="ChEBI" id="CHEBI:16838"/>
        <dbReference type="ChEBI" id="CHEBI:30616"/>
        <dbReference type="ChEBI" id="CHEBI:456216"/>
        <dbReference type="EC" id="2.7.4.1"/>
    </reaction>
</comment>
<dbReference type="GO" id="GO:0008976">
    <property type="term" value="F:polyphosphate kinase activity"/>
    <property type="evidence" value="ECO:0007669"/>
    <property type="project" value="UniProtKB-UniRule"/>
</dbReference>
<feature type="domain" description="PLD phosphodiesterase" evidence="11">
    <location>
        <begin position="704"/>
        <end position="734"/>
    </location>
</feature>
<protein>
    <recommendedName>
        <fullName evidence="8 9">Polyphosphate kinase</fullName>
        <ecNumber evidence="8 9">2.7.4.1</ecNumber>
    </recommendedName>
    <alternativeName>
        <fullName evidence="8">ATP-polyphosphate phosphotransferase</fullName>
    </alternativeName>
    <alternativeName>
        <fullName evidence="8">Polyphosphoric acid kinase</fullName>
    </alternativeName>
</protein>
<dbReference type="Proteomes" id="UP000466345">
    <property type="component" value="Unassembled WGS sequence"/>
</dbReference>
<evidence type="ECO:0000256" key="2">
    <source>
        <dbReference type="ARBA" id="ARBA00022679"/>
    </source>
</evidence>
<accession>A0A7K0CIF3</accession>
<organism evidence="12 13">
    <name type="scientific">Streptomyces smaragdinus</name>
    <dbReference type="NCBI Taxonomy" id="2585196"/>
    <lineage>
        <taxon>Bacteria</taxon>
        <taxon>Bacillati</taxon>
        <taxon>Actinomycetota</taxon>
        <taxon>Actinomycetes</taxon>
        <taxon>Kitasatosporales</taxon>
        <taxon>Streptomycetaceae</taxon>
        <taxon>Streptomyces</taxon>
    </lineage>
</organism>
<evidence type="ECO:0000256" key="3">
    <source>
        <dbReference type="ARBA" id="ARBA00022723"/>
    </source>
</evidence>
<keyword evidence="4 8" id="KW-0547">Nucleotide-binding</keyword>
<dbReference type="InterPro" id="IPR036830">
    <property type="entry name" value="PP_kinase_middle_dom_sf"/>
</dbReference>
<dbReference type="GO" id="GO:0005524">
    <property type="term" value="F:ATP binding"/>
    <property type="evidence" value="ECO:0007669"/>
    <property type="project" value="UniProtKB-KW"/>
</dbReference>
<feature type="binding site" evidence="8">
    <location>
        <position position="709"/>
    </location>
    <ligand>
        <name>ATP</name>
        <dbReference type="ChEBI" id="CHEBI:30616"/>
    </ligand>
</feature>
<dbReference type="EMBL" id="WEGJ01000010">
    <property type="protein sequence ID" value="MQY13123.1"/>
    <property type="molecule type" value="Genomic_DNA"/>
</dbReference>